<dbReference type="OrthoDB" id="9809338at2"/>
<feature type="domain" description="HTH araC/xylS-type" evidence="4">
    <location>
        <begin position="182"/>
        <end position="279"/>
    </location>
</feature>
<name>A0A2S5KW03_9PROT</name>
<dbReference type="Gene3D" id="2.60.120.280">
    <property type="entry name" value="Regulatory protein AraC"/>
    <property type="match status" value="1"/>
</dbReference>
<dbReference type="SUPFAM" id="SSF51215">
    <property type="entry name" value="Regulatory protein AraC"/>
    <property type="match status" value="1"/>
</dbReference>
<accession>A0A2S5KW03</accession>
<gene>
    <name evidence="5" type="ORF">C4K68_02815</name>
</gene>
<dbReference type="GO" id="GO:0043565">
    <property type="term" value="F:sequence-specific DNA binding"/>
    <property type="evidence" value="ECO:0007669"/>
    <property type="project" value="InterPro"/>
</dbReference>
<dbReference type="InterPro" id="IPR018060">
    <property type="entry name" value="HTH_AraC"/>
</dbReference>
<dbReference type="EMBL" id="PRLP01000008">
    <property type="protein sequence ID" value="PPC78950.1"/>
    <property type="molecule type" value="Genomic_DNA"/>
</dbReference>
<sequence length="283" mass="31573">MESDVSKHQISMHPSLLAGAQAMVVDSNRHYPRHSHDQYGIGLIHRGAQRSASGFGRVEAGPGELIMVNPGEVHDGVPLAEEGRQWSMLYFEPSLLHELASELELPFSAEISLVRPVAQDQQLRQHFVRLFRRVTCVRQGQQTQVDEAARLAAEECAVTTLVYLLSHHSQARPLMPVSATVERVRQRLADEPLQAPSLQELAAMVGVSRFNLIRSFNKALGLSPHAYLLQQRLHLARRLLLQGHKPVDAALQAGFADQSHMTRLFRRQYGITPGLYGQIGSQH</sequence>
<evidence type="ECO:0000313" key="6">
    <source>
        <dbReference type="Proteomes" id="UP000238196"/>
    </source>
</evidence>
<dbReference type="Gene3D" id="1.10.10.60">
    <property type="entry name" value="Homeodomain-like"/>
    <property type="match status" value="2"/>
</dbReference>
<keyword evidence="3" id="KW-0804">Transcription</keyword>
<dbReference type="PANTHER" id="PTHR46796:SF2">
    <property type="entry name" value="TRANSCRIPTIONAL REGULATORY PROTEIN"/>
    <property type="match status" value="1"/>
</dbReference>
<dbReference type="PANTHER" id="PTHR46796">
    <property type="entry name" value="HTH-TYPE TRANSCRIPTIONAL ACTIVATOR RHAS-RELATED"/>
    <property type="match status" value="1"/>
</dbReference>
<evidence type="ECO:0000256" key="1">
    <source>
        <dbReference type="ARBA" id="ARBA00023015"/>
    </source>
</evidence>
<dbReference type="AlphaFoldDB" id="A0A2S5KW03"/>
<dbReference type="InterPro" id="IPR050204">
    <property type="entry name" value="AraC_XylS_family_regulators"/>
</dbReference>
<protein>
    <submittedName>
        <fullName evidence="5">AraC family transcriptional regulator</fullName>
    </submittedName>
</protein>
<evidence type="ECO:0000256" key="3">
    <source>
        <dbReference type="ARBA" id="ARBA00023163"/>
    </source>
</evidence>
<keyword evidence="1" id="KW-0805">Transcription regulation</keyword>
<comment type="caution">
    <text evidence="5">The sequence shown here is derived from an EMBL/GenBank/DDBJ whole genome shotgun (WGS) entry which is preliminary data.</text>
</comment>
<evidence type="ECO:0000259" key="4">
    <source>
        <dbReference type="PROSITE" id="PS01124"/>
    </source>
</evidence>
<evidence type="ECO:0000256" key="2">
    <source>
        <dbReference type="ARBA" id="ARBA00023125"/>
    </source>
</evidence>
<keyword evidence="2" id="KW-0238">DNA-binding</keyword>
<evidence type="ECO:0000313" key="5">
    <source>
        <dbReference type="EMBL" id="PPC78950.1"/>
    </source>
</evidence>
<dbReference type="GO" id="GO:0003700">
    <property type="term" value="F:DNA-binding transcription factor activity"/>
    <property type="evidence" value="ECO:0007669"/>
    <property type="project" value="InterPro"/>
</dbReference>
<dbReference type="InterPro" id="IPR009057">
    <property type="entry name" value="Homeodomain-like_sf"/>
</dbReference>
<reference evidence="5 6" key="1">
    <citation type="submission" date="2018-02" db="EMBL/GenBank/DDBJ databases">
        <title>novel marine gammaproteobacteria from coastal saline agro ecosystem.</title>
        <authorList>
            <person name="Krishnan R."/>
            <person name="Ramesh Kumar N."/>
        </authorList>
    </citation>
    <scope>NUCLEOTIDE SEQUENCE [LARGE SCALE GENOMIC DNA]</scope>
    <source>
        <strain evidence="5 6">228</strain>
    </source>
</reference>
<dbReference type="Proteomes" id="UP000238196">
    <property type="component" value="Unassembled WGS sequence"/>
</dbReference>
<dbReference type="InterPro" id="IPR037923">
    <property type="entry name" value="HTH-like"/>
</dbReference>
<dbReference type="InterPro" id="IPR003313">
    <property type="entry name" value="AraC-bd"/>
</dbReference>
<dbReference type="PROSITE" id="PS01124">
    <property type="entry name" value="HTH_ARAC_FAMILY_2"/>
    <property type="match status" value="1"/>
</dbReference>
<proteinExistence type="predicted"/>
<organism evidence="5 6">
    <name type="scientific">Proteobacteria bacterium 228</name>
    <dbReference type="NCBI Taxonomy" id="2083153"/>
    <lineage>
        <taxon>Bacteria</taxon>
        <taxon>Pseudomonadati</taxon>
        <taxon>Pseudomonadota</taxon>
    </lineage>
</organism>
<dbReference type="SMART" id="SM00342">
    <property type="entry name" value="HTH_ARAC"/>
    <property type="match status" value="1"/>
</dbReference>
<dbReference type="Pfam" id="PF12833">
    <property type="entry name" value="HTH_18"/>
    <property type="match status" value="1"/>
</dbReference>
<dbReference type="Pfam" id="PF02311">
    <property type="entry name" value="AraC_binding"/>
    <property type="match status" value="1"/>
</dbReference>
<dbReference type="SUPFAM" id="SSF46689">
    <property type="entry name" value="Homeodomain-like"/>
    <property type="match status" value="2"/>
</dbReference>